<dbReference type="Proteomes" id="UP001056778">
    <property type="component" value="Chromosome 9"/>
</dbReference>
<gene>
    <name evidence="1" type="ORF">MML48_9g00013098</name>
</gene>
<dbReference type="EMBL" id="CM043023">
    <property type="protein sequence ID" value="KAI4454627.1"/>
    <property type="molecule type" value="Genomic_DNA"/>
</dbReference>
<protein>
    <submittedName>
        <fullName evidence="1">Alpha-tocopherol transfer protein-related</fullName>
    </submittedName>
</protein>
<reference evidence="1" key="1">
    <citation type="submission" date="2022-04" db="EMBL/GenBank/DDBJ databases">
        <title>Chromosome-scale genome assembly of Holotrichia oblita Faldermann.</title>
        <authorList>
            <person name="Rongchong L."/>
        </authorList>
    </citation>
    <scope>NUCLEOTIDE SEQUENCE</scope>
    <source>
        <strain evidence="1">81SQS9</strain>
    </source>
</reference>
<proteinExistence type="predicted"/>
<accession>A0ACB9SHY7</accession>
<evidence type="ECO:0000313" key="1">
    <source>
        <dbReference type="EMBL" id="KAI4454627.1"/>
    </source>
</evidence>
<name>A0ACB9SHY7_HOLOL</name>
<comment type="caution">
    <text evidence="1">The sequence shown here is derived from an EMBL/GenBank/DDBJ whole genome shotgun (WGS) entry which is preliminary data.</text>
</comment>
<organism evidence="1 2">
    <name type="scientific">Holotrichia oblita</name>
    <name type="common">Chafer beetle</name>
    <dbReference type="NCBI Taxonomy" id="644536"/>
    <lineage>
        <taxon>Eukaryota</taxon>
        <taxon>Metazoa</taxon>
        <taxon>Ecdysozoa</taxon>
        <taxon>Arthropoda</taxon>
        <taxon>Hexapoda</taxon>
        <taxon>Insecta</taxon>
        <taxon>Pterygota</taxon>
        <taxon>Neoptera</taxon>
        <taxon>Endopterygota</taxon>
        <taxon>Coleoptera</taxon>
        <taxon>Polyphaga</taxon>
        <taxon>Scarabaeiformia</taxon>
        <taxon>Scarabaeidae</taxon>
        <taxon>Melolonthinae</taxon>
        <taxon>Holotrichia</taxon>
    </lineage>
</organism>
<evidence type="ECO:0000313" key="2">
    <source>
        <dbReference type="Proteomes" id="UP001056778"/>
    </source>
</evidence>
<sequence>MDTTPSNYIYSNQIKMMDMSLQLSLLQWGLKPGLVAVFDMEGTSFAHLFRINPITSKRLLDYVQEALPVRLKAVHLINVNKFTAQFIQLMKPFMKKYLGDLFIRSHSQEALPEHLGGNAGTIEDLHALQIKNLQDHAEFFLEDDKLKCDETKRDLN</sequence>
<keyword evidence="2" id="KW-1185">Reference proteome</keyword>